<keyword evidence="1" id="KW-0159">Chromosome partition</keyword>
<sequence length="240" mass="27605">MEKLSFKVAEFEGPLDLMLFLISKHKLDIYDIQISLLLEQYMAYINRLKENDLEVASEFLEMASRLVYIKTVMLLPKHEEEGQTLKTELQGQLLEYQVCRLAAAKLGEQNQMYSTFVREMEPIPVDRVYKLSHSPAELYNAYQDAIGKGRRRLPPPAQAFSGIVSRRVVSVASRVVFVLKKLYRTGRTAYLSLFEDSQGDRSEMVATFLAVLELVKAKRITISDDGTQVNFERRRKGKEN</sequence>
<dbReference type="Pfam" id="PF02616">
    <property type="entry name" value="SMC_ScpA"/>
    <property type="match status" value="1"/>
</dbReference>
<dbReference type="InterPro" id="IPR003768">
    <property type="entry name" value="ScpA"/>
</dbReference>
<gene>
    <name evidence="3" type="ORF">H8705_09085</name>
</gene>
<protein>
    <recommendedName>
        <fullName evidence="2">Segregation and condensation protein A</fullName>
    </recommendedName>
</protein>
<dbReference type="Gene3D" id="6.10.250.2410">
    <property type="match status" value="1"/>
</dbReference>
<dbReference type="EMBL" id="JACRTD010000006">
    <property type="protein sequence ID" value="MBC8585737.1"/>
    <property type="molecule type" value="Genomic_DNA"/>
</dbReference>
<accession>A0A926EQU8</accession>
<keyword evidence="4" id="KW-1185">Reference proteome</keyword>
<evidence type="ECO:0000313" key="3">
    <source>
        <dbReference type="EMBL" id="MBC8585737.1"/>
    </source>
</evidence>
<evidence type="ECO:0000313" key="4">
    <source>
        <dbReference type="Proteomes" id="UP000623678"/>
    </source>
</evidence>
<reference evidence="3" key="1">
    <citation type="submission" date="2020-08" db="EMBL/GenBank/DDBJ databases">
        <title>Genome public.</title>
        <authorList>
            <person name="Liu C."/>
            <person name="Sun Q."/>
        </authorList>
    </citation>
    <scope>NUCLEOTIDE SEQUENCE</scope>
    <source>
        <strain evidence="3">NSJ-64</strain>
    </source>
</reference>
<evidence type="ECO:0000256" key="1">
    <source>
        <dbReference type="ARBA" id="ARBA00022829"/>
    </source>
</evidence>
<name>A0A926EQU8_9FIRM</name>
<proteinExistence type="predicted"/>
<dbReference type="PANTHER" id="PTHR33969:SF2">
    <property type="entry name" value="SEGREGATION AND CONDENSATION PROTEIN A"/>
    <property type="match status" value="1"/>
</dbReference>
<organism evidence="3 4">
    <name type="scientific">Youxingia wuxianensis</name>
    <dbReference type="NCBI Taxonomy" id="2763678"/>
    <lineage>
        <taxon>Bacteria</taxon>
        <taxon>Bacillati</taxon>
        <taxon>Bacillota</taxon>
        <taxon>Clostridia</taxon>
        <taxon>Eubacteriales</taxon>
        <taxon>Oscillospiraceae</taxon>
        <taxon>Youxingia</taxon>
    </lineage>
</organism>
<dbReference type="PANTHER" id="PTHR33969">
    <property type="entry name" value="SEGREGATION AND CONDENSATION PROTEIN A"/>
    <property type="match status" value="1"/>
</dbReference>
<comment type="caution">
    <text evidence="3">The sequence shown here is derived from an EMBL/GenBank/DDBJ whole genome shotgun (WGS) entry which is preliminary data.</text>
</comment>
<dbReference type="GO" id="GO:0007059">
    <property type="term" value="P:chromosome segregation"/>
    <property type="evidence" value="ECO:0007669"/>
    <property type="project" value="UniProtKB-KW"/>
</dbReference>
<dbReference type="RefSeq" id="WP_262395454.1">
    <property type="nucleotide sequence ID" value="NZ_JACRTD010000006.1"/>
</dbReference>
<dbReference type="AlphaFoldDB" id="A0A926EQU8"/>
<evidence type="ECO:0000256" key="2">
    <source>
        <dbReference type="ARBA" id="ARBA00044777"/>
    </source>
</evidence>
<dbReference type="Proteomes" id="UP000623678">
    <property type="component" value="Unassembled WGS sequence"/>
</dbReference>